<feature type="region of interest" description="Disordered" evidence="1">
    <location>
        <begin position="37"/>
        <end position="67"/>
    </location>
</feature>
<keyword evidence="3" id="KW-1185">Reference proteome</keyword>
<dbReference type="HOGENOM" id="CLU_2117615_0_0_6"/>
<feature type="compositionally biased region" description="Basic residues" evidence="1">
    <location>
        <begin position="56"/>
        <end position="67"/>
    </location>
</feature>
<evidence type="ECO:0000313" key="2">
    <source>
        <dbReference type="EMBL" id="KGE04610.1"/>
    </source>
</evidence>
<reference evidence="2 3" key="1">
    <citation type="journal article" date="2014" name="Genome Announc.">
        <title>Genome Sequence of Gammaproteobacterial Pseudohaliea rubra Type Strain DSM 19751, Isolated from Coastal Seawater of the Mediterranean Sea.</title>
        <authorList>
            <person name="Spring S."/>
            <person name="Fiebig A."/>
            <person name="Riedel T."/>
            <person name="Goker M."/>
            <person name="Klenk H.P."/>
        </authorList>
    </citation>
    <scope>NUCLEOTIDE SEQUENCE [LARGE SCALE GENOMIC DNA]</scope>
    <source>
        <strain evidence="2 3">DSM 19751</strain>
    </source>
</reference>
<dbReference type="Proteomes" id="UP000029640">
    <property type="component" value="Unassembled WGS sequence"/>
</dbReference>
<organism evidence="2 3">
    <name type="scientific">Pseudohaliea rubra DSM 19751</name>
    <dbReference type="NCBI Taxonomy" id="1265313"/>
    <lineage>
        <taxon>Bacteria</taxon>
        <taxon>Pseudomonadati</taxon>
        <taxon>Pseudomonadota</taxon>
        <taxon>Gammaproteobacteria</taxon>
        <taxon>Cellvibrionales</taxon>
        <taxon>Halieaceae</taxon>
        <taxon>Pseudohaliea</taxon>
    </lineage>
</organism>
<protein>
    <submittedName>
        <fullName evidence="2">Uncharacterized protein</fullName>
    </submittedName>
</protein>
<accession>A0A095VTD6</accession>
<sequence length="114" mass="12348">MGTNGGDRDKVLYAHGMGRAREIEHSIMIDCVEVSPGTSCGHGSAERAERHSGGRQSKRAGKIRANRRGNTLNITSTYCGEGVSGVCRKLHQLLPHKSCRSCQQSVHGQRFSKG</sequence>
<gene>
    <name evidence="2" type="ORF">HRUBRA_00769</name>
</gene>
<comment type="caution">
    <text evidence="2">The sequence shown here is derived from an EMBL/GenBank/DDBJ whole genome shotgun (WGS) entry which is preliminary data.</text>
</comment>
<proteinExistence type="predicted"/>
<name>A0A095VTD6_9GAMM</name>
<dbReference type="EMBL" id="AUVB01000023">
    <property type="protein sequence ID" value="KGE04610.1"/>
    <property type="molecule type" value="Genomic_DNA"/>
</dbReference>
<evidence type="ECO:0000256" key="1">
    <source>
        <dbReference type="SAM" id="MobiDB-lite"/>
    </source>
</evidence>
<evidence type="ECO:0000313" key="3">
    <source>
        <dbReference type="Proteomes" id="UP000029640"/>
    </source>
</evidence>
<dbReference type="AlphaFoldDB" id="A0A095VTD6"/>